<dbReference type="EMBL" id="FOQU01000002">
    <property type="protein sequence ID" value="SFI13701.1"/>
    <property type="molecule type" value="Genomic_DNA"/>
</dbReference>
<dbReference type="InterPro" id="IPR016181">
    <property type="entry name" value="Acyl_CoA_acyltransferase"/>
</dbReference>
<reference evidence="1 2" key="1">
    <citation type="submission" date="2016-10" db="EMBL/GenBank/DDBJ databases">
        <authorList>
            <person name="de Groot N.N."/>
        </authorList>
    </citation>
    <scope>NUCLEOTIDE SEQUENCE [LARGE SCALE GENOMIC DNA]</scope>
    <source>
        <strain evidence="1 2">LMG 23650</strain>
    </source>
</reference>
<protein>
    <recommendedName>
        <fullName evidence="3">GNAT family N-acetyltransferase</fullName>
    </recommendedName>
</protein>
<dbReference type="RefSeq" id="WP_091009170.1">
    <property type="nucleotide sequence ID" value="NZ_CP041745.1"/>
</dbReference>
<dbReference type="SUPFAM" id="SSF55729">
    <property type="entry name" value="Acyl-CoA N-acyltransferases (Nat)"/>
    <property type="match status" value="1"/>
</dbReference>
<dbReference type="AlphaFoldDB" id="A0A1I3FS12"/>
<gene>
    <name evidence="1" type="ORF">SAMN05192543_10278</name>
</gene>
<accession>A0A1I3FS12</accession>
<evidence type="ECO:0000313" key="2">
    <source>
        <dbReference type="Proteomes" id="UP000199548"/>
    </source>
</evidence>
<keyword evidence="2" id="KW-1185">Reference proteome</keyword>
<sequence>MRLRATPVECSTLSTHDIDRMFMLYAASYCDAQRDLFDRDLADKTHCVVLRDDDSIQGFSTLKLYTTTWRDKPLRVVFSGDTIIDPQHWGSQQLAFTWIRLAGELYRQSPDVPLYWFLICKGHRTYRYLRAFACDYAPRVDAETPATTAALMDYLARERFGAAYGADSGVLSFERPQGRLAPELAEVSEAHRRLPDVAYFLARNPHYARGDELVCLCELAPANLRPMAQRLFSGVQAEQC</sequence>
<name>A0A1I3FS12_9BURK</name>
<organism evidence="1 2">
    <name type="scientific">Paraburkholderia megapolitana</name>
    <dbReference type="NCBI Taxonomy" id="420953"/>
    <lineage>
        <taxon>Bacteria</taxon>
        <taxon>Pseudomonadati</taxon>
        <taxon>Pseudomonadota</taxon>
        <taxon>Betaproteobacteria</taxon>
        <taxon>Burkholderiales</taxon>
        <taxon>Burkholderiaceae</taxon>
        <taxon>Paraburkholderia</taxon>
    </lineage>
</organism>
<evidence type="ECO:0008006" key="3">
    <source>
        <dbReference type="Google" id="ProtNLM"/>
    </source>
</evidence>
<dbReference type="STRING" id="420953.SAMN05192543_10278"/>
<proteinExistence type="predicted"/>
<dbReference type="OrthoDB" id="333393at2"/>
<evidence type="ECO:0000313" key="1">
    <source>
        <dbReference type="EMBL" id="SFI13701.1"/>
    </source>
</evidence>
<dbReference type="Proteomes" id="UP000199548">
    <property type="component" value="Unassembled WGS sequence"/>
</dbReference>